<sequence>MVAVQRIRSLANFKTATRHWVPITRTAYSRAHFSSRRISSNNDAQLVSNDDAFPVIKSGVSTKKESQINNNNNSNNETEHYFEPVIYSSEEVLTASAAKKY</sequence>
<name>G3AJ73_SPAPN</name>
<dbReference type="EMBL" id="GL996500">
    <property type="protein sequence ID" value="EGW33831.1"/>
    <property type="molecule type" value="Genomic_DNA"/>
</dbReference>
<evidence type="ECO:0000313" key="1">
    <source>
        <dbReference type="EMBL" id="EGW33831.1"/>
    </source>
</evidence>
<dbReference type="RefSeq" id="XP_007373415.1">
    <property type="nucleotide sequence ID" value="XM_007373353.1"/>
</dbReference>
<reference evidence="1 2" key="1">
    <citation type="journal article" date="2011" name="Proc. Natl. Acad. Sci. U.S.A.">
        <title>Comparative genomics of xylose-fermenting fungi for enhanced biofuel production.</title>
        <authorList>
            <person name="Wohlbach D.J."/>
            <person name="Kuo A."/>
            <person name="Sato T.K."/>
            <person name="Potts K.M."/>
            <person name="Salamov A.A."/>
            <person name="LaButti K.M."/>
            <person name="Sun H."/>
            <person name="Clum A."/>
            <person name="Pangilinan J.L."/>
            <person name="Lindquist E.A."/>
            <person name="Lucas S."/>
            <person name="Lapidus A."/>
            <person name="Jin M."/>
            <person name="Gunawan C."/>
            <person name="Balan V."/>
            <person name="Dale B.E."/>
            <person name="Jeffries T.W."/>
            <person name="Zinkel R."/>
            <person name="Barry K.W."/>
            <person name="Grigoriev I.V."/>
            <person name="Gasch A.P."/>
        </authorList>
    </citation>
    <scope>NUCLEOTIDE SEQUENCE [LARGE SCALE GENOMIC DNA]</scope>
    <source>
        <strain evidence="2">NRRL Y-27907 / 11-Y1</strain>
    </source>
</reference>
<gene>
    <name evidence="1" type="ORF">SPAPADRAFT_59190</name>
</gene>
<evidence type="ECO:0000313" key="2">
    <source>
        <dbReference type="Proteomes" id="UP000000709"/>
    </source>
</evidence>
<dbReference type="AlphaFoldDB" id="G3AJ73"/>
<proteinExistence type="predicted"/>
<dbReference type="InParanoid" id="G3AJ73"/>
<dbReference type="Proteomes" id="UP000000709">
    <property type="component" value="Unassembled WGS sequence"/>
</dbReference>
<dbReference type="KEGG" id="spaa:SPAPADRAFT_59190"/>
<dbReference type="GeneID" id="18872815"/>
<accession>G3AJ73</accession>
<keyword evidence="2" id="KW-1185">Reference proteome</keyword>
<dbReference type="OrthoDB" id="4085221at2759"/>
<protein>
    <submittedName>
        <fullName evidence="1">Uncharacterized protein</fullName>
    </submittedName>
</protein>
<dbReference type="HOGENOM" id="CLU_2222935_0_0_1"/>
<organism evidence="2">
    <name type="scientific">Spathaspora passalidarum (strain NRRL Y-27907 / 11-Y1)</name>
    <dbReference type="NCBI Taxonomy" id="619300"/>
    <lineage>
        <taxon>Eukaryota</taxon>
        <taxon>Fungi</taxon>
        <taxon>Dikarya</taxon>
        <taxon>Ascomycota</taxon>
        <taxon>Saccharomycotina</taxon>
        <taxon>Pichiomycetes</taxon>
        <taxon>Debaryomycetaceae</taxon>
        <taxon>Spathaspora</taxon>
    </lineage>
</organism>